<name>A0A194YR67_SORBI</name>
<keyword evidence="1" id="KW-0812">Transmembrane</keyword>
<sequence>MIHIYIYIPPRGLCLAFLLAMVISLSPNELRSMKGLLSFFFPFLLNIMIRSSLVFSIKKQHWSSSS</sequence>
<organism evidence="2 3">
    <name type="scientific">Sorghum bicolor</name>
    <name type="common">Sorghum</name>
    <name type="synonym">Sorghum vulgare</name>
    <dbReference type="NCBI Taxonomy" id="4558"/>
    <lineage>
        <taxon>Eukaryota</taxon>
        <taxon>Viridiplantae</taxon>
        <taxon>Streptophyta</taxon>
        <taxon>Embryophyta</taxon>
        <taxon>Tracheophyta</taxon>
        <taxon>Spermatophyta</taxon>
        <taxon>Magnoliopsida</taxon>
        <taxon>Liliopsida</taxon>
        <taxon>Poales</taxon>
        <taxon>Poaceae</taxon>
        <taxon>PACMAD clade</taxon>
        <taxon>Panicoideae</taxon>
        <taxon>Andropogonodae</taxon>
        <taxon>Andropogoneae</taxon>
        <taxon>Sorghinae</taxon>
        <taxon>Sorghum</taxon>
    </lineage>
</organism>
<dbReference type="Gramene" id="KXG30686">
    <property type="protein sequence ID" value="KXG30686"/>
    <property type="gene ID" value="SORBI_3004G223700"/>
</dbReference>
<protein>
    <submittedName>
        <fullName evidence="2">Uncharacterized protein</fullName>
    </submittedName>
</protein>
<gene>
    <name evidence="2" type="ORF">SORBI_3004G223700</name>
</gene>
<dbReference type="AlphaFoldDB" id="A0A194YR67"/>
<evidence type="ECO:0000313" key="3">
    <source>
        <dbReference type="Proteomes" id="UP000000768"/>
    </source>
</evidence>
<keyword evidence="3" id="KW-1185">Reference proteome</keyword>
<dbReference type="EMBL" id="CM000763">
    <property type="protein sequence ID" value="KXG30686.1"/>
    <property type="molecule type" value="Genomic_DNA"/>
</dbReference>
<keyword evidence="1" id="KW-1133">Transmembrane helix</keyword>
<accession>A0A194YR67</accession>
<reference evidence="2 3" key="1">
    <citation type="journal article" date="2009" name="Nature">
        <title>The Sorghum bicolor genome and the diversification of grasses.</title>
        <authorList>
            <person name="Paterson A.H."/>
            <person name="Bowers J.E."/>
            <person name="Bruggmann R."/>
            <person name="Dubchak I."/>
            <person name="Grimwood J."/>
            <person name="Gundlach H."/>
            <person name="Haberer G."/>
            <person name="Hellsten U."/>
            <person name="Mitros T."/>
            <person name="Poliakov A."/>
            <person name="Schmutz J."/>
            <person name="Spannagl M."/>
            <person name="Tang H."/>
            <person name="Wang X."/>
            <person name="Wicker T."/>
            <person name="Bharti A.K."/>
            <person name="Chapman J."/>
            <person name="Feltus F.A."/>
            <person name="Gowik U."/>
            <person name="Grigoriev I.V."/>
            <person name="Lyons E."/>
            <person name="Maher C.A."/>
            <person name="Martis M."/>
            <person name="Narechania A."/>
            <person name="Otillar R.P."/>
            <person name="Penning B.W."/>
            <person name="Salamov A.A."/>
            <person name="Wang Y."/>
            <person name="Zhang L."/>
            <person name="Carpita N.C."/>
            <person name="Freeling M."/>
            <person name="Gingle A.R."/>
            <person name="Hash C.T."/>
            <person name="Keller B."/>
            <person name="Klein P."/>
            <person name="Kresovich S."/>
            <person name="McCann M.C."/>
            <person name="Ming R."/>
            <person name="Peterson D.G."/>
            <person name="Mehboob-ur-Rahman"/>
            <person name="Ware D."/>
            <person name="Westhoff P."/>
            <person name="Mayer K.F."/>
            <person name="Messing J."/>
            <person name="Rokhsar D.S."/>
        </authorList>
    </citation>
    <scope>NUCLEOTIDE SEQUENCE [LARGE SCALE GENOMIC DNA]</scope>
    <source>
        <strain evidence="3">cv. BTx623</strain>
    </source>
</reference>
<dbReference type="Proteomes" id="UP000000768">
    <property type="component" value="Chromosome 4"/>
</dbReference>
<proteinExistence type="predicted"/>
<evidence type="ECO:0000256" key="1">
    <source>
        <dbReference type="SAM" id="Phobius"/>
    </source>
</evidence>
<reference evidence="3" key="2">
    <citation type="journal article" date="2018" name="Plant J.">
        <title>The Sorghum bicolor reference genome: improved assembly, gene annotations, a transcriptome atlas, and signatures of genome organization.</title>
        <authorList>
            <person name="McCormick R.F."/>
            <person name="Truong S.K."/>
            <person name="Sreedasyam A."/>
            <person name="Jenkins J."/>
            <person name="Shu S."/>
            <person name="Sims D."/>
            <person name="Kennedy M."/>
            <person name="Amirebrahimi M."/>
            <person name="Weers B.D."/>
            <person name="McKinley B."/>
            <person name="Mattison A."/>
            <person name="Morishige D.T."/>
            <person name="Grimwood J."/>
            <person name="Schmutz J."/>
            <person name="Mullet J.E."/>
        </authorList>
    </citation>
    <scope>NUCLEOTIDE SEQUENCE [LARGE SCALE GENOMIC DNA]</scope>
    <source>
        <strain evidence="3">cv. BTx623</strain>
    </source>
</reference>
<evidence type="ECO:0000313" key="2">
    <source>
        <dbReference type="EMBL" id="KXG30686.1"/>
    </source>
</evidence>
<keyword evidence="1" id="KW-0472">Membrane</keyword>
<feature type="transmembrane region" description="Helical" evidence="1">
    <location>
        <begin position="37"/>
        <end position="57"/>
    </location>
</feature>
<dbReference type="InParanoid" id="A0A194YR67"/>